<keyword evidence="3" id="KW-1185">Reference proteome</keyword>
<accession>A0ABS8RG47</accession>
<feature type="transmembrane region" description="Helical" evidence="1">
    <location>
        <begin position="67"/>
        <end position="88"/>
    </location>
</feature>
<comment type="caution">
    <text evidence="2">The sequence shown here is derived from an EMBL/GenBank/DDBJ whole genome shotgun (WGS) entry which is preliminary data.</text>
</comment>
<name>A0ABS8RG47_9LACO</name>
<dbReference type="RefSeq" id="WP_182588919.1">
    <property type="nucleotide sequence ID" value="NZ_JACIVH010000064.1"/>
</dbReference>
<evidence type="ECO:0000313" key="3">
    <source>
        <dbReference type="Proteomes" id="UP001200032"/>
    </source>
</evidence>
<organism evidence="2 3">
    <name type="scientific">Limosilactobacillus balticus</name>
    <dbReference type="NCBI Taxonomy" id="2759747"/>
    <lineage>
        <taxon>Bacteria</taxon>
        <taxon>Bacillati</taxon>
        <taxon>Bacillota</taxon>
        <taxon>Bacilli</taxon>
        <taxon>Lactobacillales</taxon>
        <taxon>Lactobacillaceae</taxon>
        <taxon>Limosilactobacillus</taxon>
    </lineage>
</organism>
<gene>
    <name evidence="2" type="ORF">LTY59_10640</name>
</gene>
<proteinExistence type="predicted"/>
<reference evidence="2 3" key="1">
    <citation type="submission" date="2021-12" db="EMBL/GenBank/DDBJ databases">
        <title>A phylogenomic analysis of Limosilactobacillus reuteri reveals ancient and stable evolutionary relationships with rodents and birds and zoonotic transmission to humans.</title>
        <authorList>
            <person name="Li F."/>
            <person name="Li X."/>
            <person name="Cheng C."/>
            <person name="Tollenaar S."/>
            <person name="Zhang J.S."/>
            <person name="Simpson D."/>
            <person name="Tasseva G."/>
            <person name="Perez-Munoz M.E."/>
            <person name="Frese S."/>
            <person name="Gaenzle M.G."/>
            <person name="Walter J."/>
            <person name="Zheng J."/>
        </authorList>
    </citation>
    <scope>NUCLEOTIDE SEQUENCE [LARGE SCALE GENOMIC DNA]</scope>
    <source>
        <strain evidence="2 3">WF-AF5-A</strain>
    </source>
</reference>
<keyword evidence="1" id="KW-0812">Transmembrane</keyword>
<keyword evidence="1" id="KW-1133">Transmembrane helix</keyword>
<protein>
    <submittedName>
        <fullName evidence="2">Uncharacterized protein</fullName>
    </submittedName>
</protein>
<feature type="transmembrane region" description="Helical" evidence="1">
    <location>
        <begin position="94"/>
        <end position="114"/>
    </location>
</feature>
<dbReference type="Proteomes" id="UP001200032">
    <property type="component" value="Unassembled WGS sequence"/>
</dbReference>
<keyword evidence="1" id="KW-0472">Membrane</keyword>
<dbReference type="EMBL" id="JAJPDJ010000074">
    <property type="protein sequence ID" value="MCD7139654.1"/>
    <property type="molecule type" value="Genomic_DNA"/>
</dbReference>
<sequence>MTEEEQRSFNKLVLENAELKSKINKPNEDNKIATILNEIQFEIKSIPQATKNIFDNDPKKRWTKTDIIMMFVCILILLAGIIPKAATFLSKNDYSNYFSVFSPFATLMIGYFWGHKK</sequence>
<evidence type="ECO:0000313" key="2">
    <source>
        <dbReference type="EMBL" id="MCD7139654.1"/>
    </source>
</evidence>
<evidence type="ECO:0000256" key="1">
    <source>
        <dbReference type="SAM" id="Phobius"/>
    </source>
</evidence>